<accession>A0AA88YMK0</accession>
<dbReference type="GO" id="GO:0006606">
    <property type="term" value="P:protein import into nucleus"/>
    <property type="evidence" value="ECO:0007669"/>
    <property type="project" value="TreeGrafter"/>
</dbReference>
<dbReference type="EMBL" id="VSWD01000001">
    <property type="protein sequence ID" value="KAK3108691.1"/>
    <property type="molecule type" value="Genomic_DNA"/>
</dbReference>
<feature type="region of interest" description="Disordered" evidence="1">
    <location>
        <begin position="122"/>
        <end position="149"/>
    </location>
</feature>
<dbReference type="GO" id="GO:0005737">
    <property type="term" value="C:cytoplasm"/>
    <property type="evidence" value="ECO:0007669"/>
    <property type="project" value="TreeGrafter"/>
</dbReference>
<keyword evidence="2" id="KW-0472">Membrane</keyword>
<reference evidence="3" key="1">
    <citation type="submission" date="2019-08" db="EMBL/GenBank/DDBJ databases">
        <title>The improved chromosome-level genome for the pearl oyster Pinctada fucata martensii using PacBio sequencing and Hi-C.</title>
        <authorList>
            <person name="Zheng Z."/>
        </authorList>
    </citation>
    <scope>NUCLEOTIDE SEQUENCE</scope>
    <source>
        <strain evidence="3">ZZ-2019</strain>
        <tissue evidence="3">Adductor muscle</tissue>
    </source>
</reference>
<sequence>MEKSYFLVVLFSFIFVVGFYGVKGDNKTEECTSAKKTCDECLKSAKCLWCHTDSSCKPYPTGHILPKSSDCALNDARWGVCWVNFKVLLIVMGCIGGIIILAVTICICYCCCCRKKNKAKYAKEDAKWERQKQERKDKADERKAERRARNDEIRRKYGLIKDNTPYQRFEDDP</sequence>
<dbReference type="GO" id="GO:0005634">
    <property type="term" value="C:nucleus"/>
    <property type="evidence" value="ECO:0007669"/>
    <property type="project" value="TreeGrafter"/>
</dbReference>
<evidence type="ECO:0000256" key="1">
    <source>
        <dbReference type="SAM" id="MobiDB-lite"/>
    </source>
</evidence>
<comment type="caution">
    <text evidence="3">The sequence shown here is derived from an EMBL/GenBank/DDBJ whole genome shotgun (WGS) entry which is preliminary data.</text>
</comment>
<feature type="transmembrane region" description="Helical" evidence="2">
    <location>
        <begin position="87"/>
        <end position="112"/>
    </location>
</feature>
<name>A0AA88YMK0_PINIB</name>
<dbReference type="Proteomes" id="UP001186944">
    <property type="component" value="Unassembled WGS sequence"/>
</dbReference>
<dbReference type="PANTHER" id="PTHR15191:SF3">
    <property type="entry name" value="PITUITARY TUMOR-TRANSFORMING GENE PROTEIN-BINDING FACTOR"/>
    <property type="match status" value="1"/>
</dbReference>
<dbReference type="PANTHER" id="PTHR15191">
    <property type="entry name" value="PROTEIN CBG20567"/>
    <property type="match status" value="1"/>
</dbReference>
<keyword evidence="2" id="KW-1133">Transmembrane helix</keyword>
<organism evidence="3 4">
    <name type="scientific">Pinctada imbricata</name>
    <name type="common">Atlantic pearl-oyster</name>
    <name type="synonym">Pinctada martensii</name>
    <dbReference type="NCBI Taxonomy" id="66713"/>
    <lineage>
        <taxon>Eukaryota</taxon>
        <taxon>Metazoa</taxon>
        <taxon>Spiralia</taxon>
        <taxon>Lophotrochozoa</taxon>
        <taxon>Mollusca</taxon>
        <taxon>Bivalvia</taxon>
        <taxon>Autobranchia</taxon>
        <taxon>Pteriomorphia</taxon>
        <taxon>Pterioida</taxon>
        <taxon>Pterioidea</taxon>
        <taxon>Pteriidae</taxon>
        <taxon>Pinctada</taxon>
    </lineage>
</organism>
<evidence type="ECO:0000313" key="4">
    <source>
        <dbReference type="Proteomes" id="UP001186944"/>
    </source>
</evidence>
<dbReference type="InterPro" id="IPR052304">
    <property type="entry name" value="PTTG1IP"/>
</dbReference>
<gene>
    <name evidence="3" type="ORF">FSP39_013483</name>
</gene>
<keyword evidence="2" id="KW-0812">Transmembrane</keyword>
<evidence type="ECO:0000256" key="2">
    <source>
        <dbReference type="SAM" id="Phobius"/>
    </source>
</evidence>
<dbReference type="AlphaFoldDB" id="A0AA88YMK0"/>
<keyword evidence="4" id="KW-1185">Reference proteome</keyword>
<evidence type="ECO:0008006" key="5">
    <source>
        <dbReference type="Google" id="ProtNLM"/>
    </source>
</evidence>
<feature type="transmembrane region" description="Helical" evidence="2">
    <location>
        <begin position="5"/>
        <end position="22"/>
    </location>
</feature>
<proteinExistence type="predicted"/>
<protein>
    <recommendedName>
        <fullName evidence="5">Pituitary tumor-transforming gene 1 protein-interacting protein-like</fullName>
    </recommendedName>
</protein>
<evidence type="ECO:0000313" key="3">
    <source>
        <dbReference type="EMBL" id="KAK3108691.1"/>
    </source>
</evidence>